<dbReference type="EMBL" id="JAHWDP010000002">
    <property type="protein sequence ID" value="MBW2937819.1"/>
    <property type="molecule type" value="Genomic_DNA"/>
</dbReference>
<keyword evidence="1" id="KW-0812">Transmembrane</keyword>
<feature type="transmembrane region" description="Helical" evidence="1">
    <location>
        <begin position="379"/>
        <end position="400"/>
    </location>
</feature>
<feature type="transmembrane region" description="Helical" evidence="1">
    <location>
        <begin position="328"/>
        <end position="346"/>
    </location>
</feature>
<dbReference type="RefSeq" id="WP_219052249.1">
    <property type="nucleotide sequence ID" value="NZ_JAHWDP010000002.1"/>
</dbReference>
<dbReference type="Proteomes" id="UP001138686">
    <property type="component" value="Unassembled WGS sequence"/>
</dbReference>
<dbReference type="GO" id="GO:0005886">
    <property type="term" value="C:plasma membrane"/>
    <property type="evidence" value="ECO:0007669"/>
    <property type="project" value="TreeGrafter"/>
</dbReference>
<feature type="transmembrane region" description="Helical" evidence="1">
    <location>
        <begin position="421"/>
        <end position="440"/>
    </location>
</feature>
<name>A0A9X1JVC0_9FLAO</name>
<dbReference type="Pfam" id="PF02447">
    <property type="entry name" value="GntP_permease"/>
    <property type="match status" value="1"/>
</dbReference>
<dbReference type="GO" id="GO:0015128">
    <property type="term" value="F:gluconate transmembrane transporter activity"/>
    <property type="evidence" value="ECO:0007669"/>
    <property type="project" value="InterPro"/>
</dbReference>
<keyword evidence="1" id="KW-1133">Transmembrane helix</keyword>
<keyword evidence="3" id="KW-1185">Reference proteome</keyword>
<reference evidence="2" key="1">
    <citation type="submission" date="2021-07" db="EMBL/GenBank/DDBJ databases">
        <title>Aureisphaera sp. CAU 1614 isolated from sea sediment.</title>
        <authorList>
            <person name="Kim W."/>
        </authorList>
    </citation>
    <scope>NUCLEOTIDE SEQUENCE</scope>
    <source>
        <strain evidence="2">CAU 1614</strain>
    </source>
</reference>
<feature type="transmembrane region" description="Helical" evidence="1">
    <location>
        <begin position="353"/>
        <end position="373"/>
    </location>
</feature>
<evidence type="ECO:0000256" key="1">
    <source>
        <dbReference type="SAM" id="Phobius"/>
    </source>
</evidence>
<dbReference type="AlphaFoldDB" id="A0A9X1JVC0"/>
<evidence type="ECO:0000313" key="3">
    <source>
        <dbReference type="Proteomes" id="UP001138686"/>
    </source>
</evidence>
<evidence type="ECO:0000313" key="2">
    <source>
        <dbReference type="EMBL" id="MBW2937819.1"/>
    </source>
</evidence>
<dbReference type="InterPro" id="IPR003474">
    <property type="entry name" value="Glcn_transporter"/>
</dbReference>
<feature type="transmembrane region" description="Helical" evidence="1">
    <location>
        <begin position="55"/>
        <end position="76"/>
    </location>
</feature>
<comment type="caution">
    <text evidence="2">The sequence shown here is derived from an EMBL/GenBank/DDBJ whole genome shotgun (WGS) entry which is preliminary data.</text>
</comment>
<feature type="transmembrane region" description="Helical" evidence="1">
    <location>
        <begin position="299"/>
        <end position="316"/>
    </location>
</feature>
<keyword evidence="1" id="KW-0472">Membrane</keyword>
<dbReference type="PANTHER" id="PTHR30354:SF11">
    <property type="entry name" value="PERMEASE"/>
    <property type="match status" value="1"/>
</dbReference>
<proteinExistence type="predicted"/>
<gene>
    <name evidence="2" type="ORF">KXJ69_06845</name>
</gene>
<feature type="transmembrane region" description="Helical" evidence="1">
    <location>
        <begin position="29"/>
        <end position="48"/>
    </location>
</feature>
<accession>A0A9X1JVC0</accession>
<feature type="transmembrane region" description="Helical" evidence="1">
    <location>
        <begin position="221"/>
        <end position="242"/>
    </location>
</feature>
<feature type="transmembrane region" description="Helical" evidence="1">
    <location>
        <begin position="134"/>
        <end position="155"/>
    </location>
</feature>
<dbReference type="NCBIfam" id="TIGR00791">
    <property type="entry name" value="gntP"/>
    <property type="match status" value="1"/>
</dbReference>
<feature type="transmembrane region" description="Helical" evidence="1">
    <location>
        <begin position="254"/>
        <end position="279"/>
    </location>
</feature>
<feature type="transmembrane region" description="Helical" evidence="1">
    <location>
        <begin position="175"/>
        <end position="194"/>
    </location>
</feature>
<dbReference type="PANTHER" id="PTHR30354">
    <property type="entry name" value="GNT FAMILY GLUCONATE TRANSPORTER"/>
    <property type="match status" value="1"/>
</dbReference>
<organism evidence="2 3">
    <name type="scientific">Halomarinibacterium sedimenti</name>
    <dbReference type="NCBI Taxonomy" id="2857106"/>
    <lineage>
        <taxon>Bacteria</taxon>
        <taxon>Pseudomonadati</taxon>
        <taxon>Bacteroidota</taxon>
        <taxon>Flavobacteriia</taxon>
        <taxon>Flavobacteriales</taxon>
        <taxon>Flavobacteriaceae</taxon>
        <taxon>Halomarinibacterium</taxon>
    </lineage>
</organism>
<sequence length="441" mass="46207">MNLLLIILAVLVFIVVAIAKFKIHPFITLILAAIMMGFFMGLDGTTILNTISEGFGNTLSSIGIIIGLGAVIGTFLEKSGGTSIIAKYILKLIGDKKSPLAMNLTGILVSIPVFCDSGFIILSSLNKALSKKTGISMVVFVVALSTGLYVSHVFIPPTPGPLAAAAALEADLGLVILLGIAIALPTAFVGYLWAVKSGKKLTVTEETTFTKSEEIPESKSSFLAVLLPILIPIVLIALRSIAQYPSHPFGEGTLATIFSFIGHPLPALFIGILFAVQLVTKNTPVKERLTWISSSLKEAGVIILITGAGGAFGSILRSGNLGEIIEANFSGIEVGIFLPFLLAAILKTAQGSSTVSIITTATIIAPMMGTLGLDSELSRALSVLAIGAGAMTVSHINDSYFWVVSQFSGMDTKTTLKSHSLATLFQGITAIVLLSVIQIFV</sequence>
<dbReference type="PIRSF" id="PIRSF002746">
    <property type="entry name" value="Gluconate_transporter"/>
    <property type="match status" value="1"/>
</dbReference>
<protein>
    <submittedName>
        <fullName evidence="2">GntP family permease</fullName>
    </submittedName>
</protein>
<feature type="transmembrane region" description="Helical" evidence="1">
    <location>
        <begin position="100"/>
        <end position="122"/>
    </location>
</feature>